<evidence type="ECO:0000313" key="3">
    <source>
        <dbReference type="Proteomes" id="UP001596422"/>
    </source>
</evidence>
<dbReference type="EMBL" id="JBHSWE010000001">
    <property type="protein sequence ID" value="MFC6672833.1"/>
    <property type="molecule type" value="Genomic_DNA"/>
</dbReference>
<accession>A0ABW2A5V1</accession>
<organism evidence="2 3">
    <name type="scientific">Marinobacterium aestuariivivens</name>
    <dbReference type="NCBI Taxonomy" id="1698799"/>
    <lineage>
        <taxon>Bacteria</taxon>
        <taxon>Pseudomonadati</taxon>
        <taxon>Pseudomonadota</taxon>
        <taxon>Gammaproteobacteria</taxon>
        <taxon>Oceanospirillales</taxon>
        <taxon>Oceanospirillaceae</taxon>
        <taxon>Marinobacterium</taxon>
    </lineage>
</organism>
<dbReference type="Proteomes" id="UP001596422">
    <property type="component" value="Unassembled WGS sequence"/>
</dbReference>
<dbReference type="Pfam" id="PF09836">
    <property type="entry name" value="DUF2063"/>
    <property type="match status" value="1"/>
</dbReference>
<dbReference type="GO" id="GO:0003677">
    <property type="term" value="F:DNA binding"/>
    <property type="evidence" value="ECO:0007669"/>
    <property type="project" value="UniProtKB-KW"/>
</dbReference>
<keyword evidence="2" id="KW-0238">DNA-binding</keyword>
<feature type="domain" description="Putative DNA-binding" evidence="1">
    <location>
        <begin position="7"/>
        <end position="70"/>
    </location>
</feature>
<gene>
    <name evidence="2" type="ORF">ACFQDL_24195</name>
</gene>
<name>A0ABW2A5V1_9GAMM</name>
<evidence type="ECO:0000259" key="1">
    <source>
        <dbReference type="Pfam" id="PF09836"/>
    </source>
</evidence>
<dbReference type="RefSeq" id="WP_379911248.1">
    <property type="nucleotide sequence ID" value="NZ_JBHSWE010000001.1"/>
</dbReference>
<comment type="caution">
    <text evidence="2">The sequence shown here is derived from an EMBL/GenBank/DDBJ whole genome shotgun (WGS) entry which is preliminary data.</text>
</comment>
<proteinExistence type="predicted"/>
<dbReference type="InterPro" id="IPR018640">
    <property type="entry name" value="DUF2063"/>
</dbReference>
<keyword evidence="3" id="KW-1185">Reference proteome</keyword>
<evidence type="ECO:0000313" key="2">
    <source>
        <dbReference type="EMBL" id="MFC6672833.1"/>
    </source>
</evidence>
<reference evidence="3" key="1">
    <citation type="journal article" date="2019" name="Int. J. Syst. Evol. Microbiol.">
        <title>The Global Catalogue of Microorganisms (GCM) 10K type strain sequencing project: providing services to taxonomists for standard genome sequencing and annotation.</title>
        <authorList>
            <consortium name="The Broad Institute Genomics Platform"/>
            <consortium name="The Broad Institute Genome Sequencing Center for Infectious Disease"/>
            <person name="Wu L."/>
            <person name="Ma J."/>
        </authorList>
    </citation>
    <scope>NUCLEOTIDE SEQUENCE [LARGE SCALE GENOMIC DNA]</scope>
    <source>
        <strain evidence="3">NBRC 111756</strain>
    </source>
</reference>
<protein>
    <submittedName>
        <fullName evidence="2">DNA-binding domain-containing protein</fullName>
    </submittedName>
</protein>
<sequence>MSALNRLQRAFAEDLWGSDLKHLQGLIPDGRLPAARLLQVYRNNFRISLTEALEAVYPVMQRLVGADFFATWSTGTCATIPRLRRPHSVRRPDGGLCCRFPASGQPALPCRHRPSGMGLP</sequence>